<name>A0A4Q0SYF6_9BACT</name>
<sequence length="1250" mass="140597">MCATQSPINELASLDAVISGFDRADLLSAVAGLQLLPINAERVVRLEALAHRIACLQSTRSRRVAPHSLRGLCDSPALAAIADAEDPFDSVFCEEVSFHGGSYRVLPGLNEHATFILKRILEPLYFHRDDFPDHEYVRLATRLIHGTLALSERICDVAGIVRNPPIESRFQEPIVVPDGTTLARLKNAVRFSRAAFHLFLERLHLPLDSLQPIIATVAELQLDTQLQISGLLSRKPLVAVGSDIVVASPTELLPALRNALIGLAQDRGVAEELASRFGSATWQAVVEHLGYVKCDAIPAQVPVWADRPRYVHDGFFDLDTDKIIYCLSVTDSLEGYDRLHPFSLWHTPGLDEALTARLEAVADYIYTHQPQINEIFLILLTQSVGRYVGIGIGGPDLTSFLLPASDLCTLCLLEGGKELVFWKFAIVRDETRKQASIAPSGAIDEYEFYRKNRYTFYASDDYRPTKIWFVPGGAGVLRRDVFRERDWHGVRSYEANRLVEVTRFTSPDVPVYSLSENIGSELALLVEGLPLPVWITGPETPMPRDQRRVYGEFVDAIAYWLWQFSQAIAPVLQDMQGRFTILRIIVDLNWTGDDLEEVAIQTGPAQPLVTAEANTERGAITVRFEKGIEDALATADNAGERLFLREILLAIRSMSRHDVARALRDHELSHTIDAFAPLGLKKKVFFLSAGNMPQLDGRGLPHGRTVQEVDKNLLLDPIGDHFRRDQHFVTGAIDPDRVSAVINEIVDFCYQEFISMVASLSPDGLLEELVLRHESNVSGAFKAKLLAATRIACFGQSPEFLKDFSEGLSQHSEAAVAGRFLIEYVTATPPKGLRPMSLSMYDALLARAAIITTYGMLSDIVHFQIARVDVDMLGAGRLGFRPDQYRAAMRDYRLRFAATQASESAARFRRQWQDAAPVDNEWRTEVETATEAEFGFPLSKLVELLSFAIELGLYHPPIVRMRYEDVVANFAAREDWNQQMVEDAIEMFLYRPRANFLKPGNGYRGEDVYPWRYGRRLSYLRRPFLVQEQDGTWIVWGHRHVKEAHHYLLQTCFGGRMQASSNAMKVLVSRYANREGEEFNDEVADRLEVKPKLWVRRRLKKIGRGTTAILPPGDIDVLVIDVSRTSIYTLECKNLAFARTPFELAAELRALTESTEHSRSLIAKHQRRVVWLKEHLDRVIEWANLDPSKTWSVHSAVVVDEHAMSPKLQDVGEPVFSIEDLRADQDDFGLSVLCTSTYVPYSTNTADHED</sequence>
<accession>A0A4Q0SYF6</accession>
<evidence type="ECO:0000313" key="1">
    <source>
        <dbReference type="EMBL" id="RXH55432.1"/>
    </source>
</evidence>
<dbReference type="RefSeq" id="WP_128915064.1">
    <property type="nucleotide sequence ID" value="NZ_RDSM01000003.1"/>
</dbReference>
<dbReference type="AlphaFoldDB" id="A0A4Q0SYF6"/>
<protein>
    <submittedName>
        <fullName evidence="1">Uncharacterized protein</fullName>
    </submittedName>
</protein>
<dbReference type="EMBL" id="RDSM01000003">
    <property type="protein sequence ID" value="RXH55432.1"/>
    <property type="molecule type" value="Genomic_DNA"/>
</dbReference>
<reference evidence="2" key="2">
    <citation type="submission" date="2019-02" db="EMBL/GenBank/DDBJ databases">
        <title>Granulicella sibirica sp. nov., a psychrotolerant acidobacterium isolated from an organic soil layer in forested tundra, West Siberia.</title>
        <authorList>
            <person name="Oshkin I.Y."/>
            <person name="Kulichevskaya I.S."/>
            <person name="Rijpstra W.I.C."/>
            <person name="Sinninghe Damste J.S."/>
            <person name="Rakitin A.L."/>
            <person name="Ravin N.V."/>
            <person name="Dedysh S.N."/>
        </authorList>
    </citation>
    <scope>NUCLEOTIDE SEQUENCE [LARGE SCALE GENOMIC DNA]</scope>
    <source>
        <strain evidence="2">AF10</strain>
    </source>
</reference>
<proteinExistence type="predicted"/>
<dbReference type="Proteomes" id="UP000289437">
    <property type="component" value="Unassembled WGS sequence"/>
</dbReference>
<organism evidence="1 2">
    <name type="scientific">Granulicella sibirica</name>
    <dbReference type="NCBI Taxonomy" id="2479048"/>
    <lineage>
        <taxon>Bacteria</taxon>
        <taxon>Pseudomonadati</taxon>
        <taxon>Acidobacteriota</taxon>
        <taxon>Terriglobia</taxon>
        <taxon>Terriglobales</taxon>
        <taxon>Acidobacteriaceae</taxon>
        <taxon>Granulicella</taxon>
    </lineage>
</organism>
<reference evidence="1 2" key="1">
    <citation type="submission" date="2018-11" db="EMBL/GenBank/DDBJ databases">
        <authorList>
            <person name="Mardanov A.V."/>
            <person name="Ravin N.V."/>
            <person name="Dedysh S.N."/>
        </authorList>
    </citation>
    <scope>NUCLEOTIDE SEQUENCE [LARGE SCALE GENOMIC DNA]</scope>
    <source>
        <strain evidence="1 2">AF10</strain>
    </source>
</reference>
<gene>
    <name evidence="1" type="ORF">GRAN_4536</name>
</gene>
<comment type="caution">
    <text evidence="1">The sequence shown here is derived from an EMBL/GenBank/DDBJ whole genome shotgun (WGS) entry which is preliminary data.</text>
</comment>
<dbReference type="OrthoDB" id="51260at2"/>
<keyword evidence="2" id="KW-1185">Reference proteome</keyword>
<evidence type="ECO:0000313" key="2">
    <source>
        <dbReference type="Proteomes" id="UP000289437"/>
    </source>
</evidence>